<reference evidence="1" key="1">
    <citation type="submission" date="2020-10" db="EMBL/GenBank/DDBJ databases">
        <title>Connecting structure to function with the recovery of over 1000 high-quality activated sludge metagenome-assembled genomes encoding full-length rRNA genes using long-read sequencing.</title>
        <authorList>
            <person name="Singleton C.M."/>
            <person name="Petriglieri F."/>
            <person name="Kristensen J.M."/>
            <person name="Kirkegaard R.H."/>
            <person name="Michaelsen T.Y."/>
            <person name="Andersen M.H."/>
            <person name="Karst S.M."/>
            <person name="Dueholm M.S."/>
            <person name="Nielsen P.H."/>
            <person name="Albertsen M."/>
        </authorList>
    </citation>
    <scope>NUCLEOTIDE SEQUENCE</scope>
    <source>
        <strain evidence="1">Bjer_18-Q3-R1-45_BAT3C.347</strain>
    </source>
</reference>
<gene>
    <name evidence="1" type="ORF">IPH26_09285</name>
</gene>
<proteinExistence type="predicted"/>
<dbReference type="Proteomes" id="UP000807785">
    <property type="component" value="Unassembled WGS sequence"/>
</dbReference>
<name>A0A9D7E3G0_9PROT</name>
<comment type="caution">
    <text evidence="1">The sequence shown here is derived from an EMBL/GenBank/DDBJ whole genome shotgun (WGS) entry which is preliminary data.</text>
</comment>
<dbReference type="AlphaFoldDB" id="A0A9D7E3G0"/>
<evidence type="ECO:0000313" key="2">
    <source>
        <dbReference type="Proteomes" id="UP000807785"/>
    </source>
</evidence>
<protein>
    <submittedName>
        <fullName evidence="1">Uncharacterized protein</fullName>
    </submittedName>
</protein>
<evidence type="ECO:0000313" key="1">
    <source>
        <dbReference type="EMBL" id="MBK6973116.1"/>
    </source>
</evidence>
<organism evidence="1 2">
    <name type="scientific">Candidatus Methylophosphatis roskildensis</name>
    <dbReference type="NCBI Taxonomy" id="2899263"/>
    <lineage>
        <taxon>Bacteria</taxon>
        <taxon>Pseudomonadati</taxon>
        <taxon>Pseudomonadota</taxon>
        <taxon>Betaproteobacteria</taxon>
        <taxon>Nitrosomonadales</taxon>
        <taxon>Sterolibacteriaceae</taxon>
        <taxon>Candidatus Methylophosphatis</taxon>
    </lineage>
</organism>
<dbReference type="EMBL" id="JADJEV010000003">
    <property type="protein sequence ID" value="MBK6973116.1"/>
    <property type="molecule type" value="Genomic_DNA"/>
</dbReference>
<accession>A0A9D7E3G0</accession>
<sequence length="78" mass="8932">MLTSGRSLRFNPAEIDRHAAIGLDFSQVRSVDQFARAVELWALVMTEVRPDVVAKLERMLRKRVAEDQTAATDFMRKL</sequence>